<comment type="caution">
    <text evidence="1">The sequence shown here is derived from an EMBL/GenBank/DDBJ whole genome shotgun (WGS) entry which is preliminary data.</text>
</comment>
<dbReference type="InterPro" id="IPR029052">
    <property type="entry name" value="Metallo-depent_PP-like"/>
</dbReference>
<evidence type="ECO:0000313" key="1">
    <source>
        <dbReference type="EMBL" id="GAG58448.1"/>
    </source>
</evidence>
<dbReference type="EMBL" id="BART01006142">
    <property type="protein sequence ID" value="GAG58448.1"/>
    <property type="molecule type" value="Genomic_DNA"/>
</dbReference>
<evidence type="ECO:0008006" key="2">
    <source>
        <dbReference type="Google" id="ProtNLM"/>
    </source>
</evidence>
<dbReference type="AlphaFoldDB" id="X0ZDR8"/>
<feature type="non-terminal residue" evidence="1">
    <location>
        <position position="173"/>
    </location>
</feature>
<proteinExistence type="predicted"/>
<reference evidence="1" key="1">
    <citation type="journal article" date="2014" name="Front. Microbiol.">
        <title>High frequency of phylogenetically diverse reductive dehalogenase-homologous genes in deep subseafloor sedimentary metagenomes.</title>
        <authorList>
            <person name="Kawai M."/>
            <person name="Futagami T."/>
            <person name="Toyoda A."/>
            <person name="Takaki Y."/>
            <person name="Nishi S."/>
            <person name="Hori S."/>
            <person name="Arai W."/>
            <person name="Tsubouchi T."/>
            <person name="Morono Y."/>
            <person name="Uchiyama I."/>
            <person name="Ito T."/>
            <person name="Fujiyama A."/>
            <person name="Inagaki F."/>
            <person name="Takami H."/>
        </authorList>
    </citation>
    <scope>NUCLEOTIDE SEQUENCE</scope>
    <source>
        <strain evidence="1">Expedition CK06-06</strain>
    </source>
</reference>
<dbReference type="SUPFAM" id="SSF56300">
    <property type="entry name" value="Metallo-dependent phosphatases"/>
    <property type="match status" value="1"/>
</dbReference>
<sequence length="173" mass="19987">MSTLSVLAIEHYPRMENGGKTHVIMGNHDESFWKHNGIDILEDIAKERDDIVYQGRWGAYPQINDLNIYMAHGTGGVSYARTYKLQKNIEQFSPAQKPDIYFIGHWHVSTALFMYRNVTAFMIPCFQSQTPYLKAKSLYPEIGGIIMEITTNDVFRKNGTAKIKWEYIPFFVP</sequence>
<organism evidence="1">
    <name type="scientific">marine sediment metagenome</name>
    <dbReference type="NCBI Taxonomy" id="412755"/>
    <lineage>
        <taxon>unclassified sequences</taxon>
        <taxon>metagenomes</taxon>
        <taxon>ecological metagenomes</taxon>
    </lineage>
</organism>
<dbReference type="Gene3D" id="3.60.21.10">
    <property type="match status" value="1"/>
</dbReference>
<protein>
    <recommendedName>
        <fullName evidence="2">Calcineurin-like phosphoesterase domain-containing protein</fullName>
    </recommendedName>
</protein>
<gene>
    <name evidence="1" type="ORF">S01H4_13979</name>
</gene>
<accession>X0ZDR8</accession>
<name>X0ZDR8_9ZZZZ</name>